<feature type="domain" description="HTH cro/C1-type" evidence="1">
    <location>
        <begin position="20"/>
        <end position="76"/>
    </location>
</feature>
<dbReference type="Gene3D" id="1.10.260.40">
    <property type="entry name" value="lambda repressor-like DNA-binding domains"/>
    <property type="match status" value="1"/>
</dbReference>
<name>A0A9D1DVC8_9FIRM</name>
<dbReference type="PROSITE" id="PS50943">
    <property type="entry name" value="HTH_CROC1"/>
    <property type="match status" value="1"/>
</dbReference>
<dbReference type="Proteomes" id="UP000824232">
    <property type="component" value="Unassembled WGS sequence"/>
</dbReference>
<sequence length="139" mass="16302">MNFNEIDSLTYDKYTFGKCIRKQREEQSISVRCLAKNLNISPMYLSDIERGNRYDPVKGDTLSGLIEYLNIPEEQVVSFCDMAYATKGYSEYGKYLMENRNARVFLRRIMEMDLSSLEWDVLDGVLDEVINNRENKKII</sequence>
<dbReference type="SMART" id="SM00530">
    <property type="entry name" value="HTH_XRE"/>
    <property type="match status" value="1"/>
</dbReference>
<protein>
    <submittedName>
        <fullName evidence="2">Helix-turn-helix transcriptional regulator</fullName>
    </submittedName>
</protein>
<reference evidence="2" key="2">
    <citation type="journal article" date="2021" name="PeerJ">
        <title>Extensive microbial diversity within the chicken gut microbiome revealed by metagenomics and culture.</title>
        <authorList>
            <person name="Gilroy R."/>
            <person name="Ravi A."/>
            <person name="Getino M."/>
            <person name="Pursley I."/>
            <person name="Horton D.L."/>
            <person name="Alikhan N.F."/>
            <person name="Baker D."/>
            <person name="Gharbi K."/>
            <person name="Hall N."/>
            <person name="Watson M."/>
            <person name="Adriaenssens E.M."/>
            <person name="Foster-Nyarko E."/>
            <person name="Jarju S."/>
            <person name="Secka A."/>
            <person name="Antonio M."/>
            <person name="Oren A."/>
            <person name="Chaudhuri R.R."/>
            <person name="La Ragione R."/>
            <person name="Hildebrand F."/>
            <person name="Pallen M.J."/>
        </authorList>
    </citation>
    <scope>NUCLEOTIDE SEQUENCE</scope>
    <source>
        <strain evidence="2">CHK184-20233</strain>
    </source>
</reference>
<evidence type="ECO:0000313" key="2">
    <source>
        <dbReference type="EMBL" id="HIR59494.1"/>
    </source>
</evidence>
<comment type="caution">
    <text evidence="2">The sequence shown here is derived from an EMBL/GenBank/DDBJ whole genome shotgun (WGS) entry which is preliminary data.</text>
</comment>
<organism evidence="2 3">
    <name type="scientific">Candidatus Onthousia excrementipullorum</name>
    <dbReference type="NCBI Taxonomy" id="2840884"/>
    <lineage>
        <taxon>Bacteria</taxon>
        <taxon>Bacillati</taxon>
        <taxon>Bacillota</taxon>
        <taxon>Bacilli</taxon>
        <taxon>Candidatus Onthousia</taxon>
    </lineage>
</organism>
<dbReference type="SUPFAM" id="SSF47413">
    <property type="entry name" value="lambda repressor-like DNA-binding domains"/>
    <property type="match status" value="1"/>
</dbReference>
<evidence type="ECO:0000259" key="1">
    <source>
        <dbReference type="PROSITE" id="PS50943"/>
    </source>
</evidence>
<proteinExistence type="predicted"/>
<dbReference type="InterPro" id="IPR001387">
    <property type="entry name" value="Cro/C1-type_HTH"/>
</dbReference>
<evidence type="ECO:0000313" key="3">
    <source>
        <dbReference type="Proteomes" id="UP000824232"/>
    </source>
</evidence>
<dbReference type="InterPro" id="IPR010982">
    <property type="entry name" value="Lambda_DNA-bd_dom_sf"/>
</dbReference>
<gene>
    <name evidence="2" type="ORF">IAB38_05525</name>
</gene>
<dbReference type="AlphaFoldDB" id="A0A9D1DVC8"/>
<reference evidence="2" key="1">
    <citation type="submission" date="2020-10" db="EMBL/GenBank/DDBJ databases">
        <authorList>
            <person name="Gilroy R."/>
        </authorList>
    </citation>
    <scope>NUCLEOTIDE SEQUENCE</scope>
    <source>
        <strain evidence="2">CHK184-20233</strain>
    </source>
</reference>
<dbReference type="CDD" id="cd00093">
    <property type="entry name" value="HTH_XRE"/>
    <property type="match status" value="1"/>
</dbReference>
<dbReference type="EMBL" id="DVHC01000055">
    <property type="protein sequence ID" value="HIR59494.1"/>
    <property type="molecule type" value="Genomic_DNA"/>
</dbReference>
<dbReference type="Pfam" id="PF01381">
    <property type="entry name" value="HTH_3"/>
    <property type="match status" value="1"/>
</dbReference>
<accession>A0A9D1DVC8</accession>
<dbReference type="GO" id="GO:0003677">
    <property type="term" value="F:DNA binding"/>
    <property type="evidence" value="ECO:0007669"/>
    <property type="project" value="InterPro"/>
</dbReference>